<dbReference type="PANTHER" id="PTHR30404:SF0">
    <property type="entry name" value="N-ACETYLMURAMOYL-L-ALANINE AMIDASE AMIC"/>
    <property type="match status" value="1"/>
</dbReference>
<reference evidence="3 4" key="1">
    <citation type="submission" date="2024-09" db="EMBL/GenBank/DDBJ databases">
        <authorList>
            <person name="Sun Q."/>
            <person name="Mori K."/>
        </authorList>
    </citation>
    <scope>NUCLEOTIDE SEQUENCE [LARGE SCALE GENOMIC DNA]</scope>
    <source>
        <strain evidence="3 4">NCAIM B.02610</strain>
    </source>
</reference>
<evidence type="ECO:0000313" key="3">
    <source>
        <dbReference type="EMBL" id="MFC0471897.1"/>
    </source>
</evidence>
<dbReference type="CDD" id="cd02696">
    <property type="entry name" value="MurNAc-LAA"/>
    <property type="match status" value="1"/>
</dbReference>
<keyword evidence="4" id="KW-1185">Reference proteome</keyword>
<name>A0ABV6KEZ1_9BACI</name>
<dbReference type="PANTHER" id="PTHR30404">
    <property type="entry name" value="N-ACETYLMURAMOYL-L-ALANINE AMIDASE"/>
    <property type="match status" value="1"/>
</dbReference>
<feature type="domain" description="SPOR" evidence="2">
    <location>
        <begin position="192"/>
        <end position="229"/>
    </location>
</feature>
<dbReference type="Proteomes" id="UP001589838">
    <property type="component" value="Unassembled WGS sequence"/>
</dbReference>
<comment type="caution">
    <text evidence="3">The sequence shown here is derived from an EMBL/GenBank/DDBJ whole genome shotgun (WGS) entry which is preliminary data.</text>
</comment>
<dbReference type="GO" id="GO:0008745">
    <property type="term" value="F:N-acetylmuramoyl-L-alanine amidase activity"/>
    <property type="evidence" value="ECO:0007669"/>
    <property type="project" value="UniProtKB-EC"/>
</dbReference>
<dbReference type="InterPro" id="IPR007730">
    <property type="entry name" value="SPOR-like_dom"/>
</dbReference>
<dbReference type="Pfam" id="PF05036">
    <property type="entry name" value="SPOR"/>
    <property type="match status" value="1"/>
</dbReference>
<dbReference type="InterPro" id="IPR002508">
    <property type="entry name" value="MurNAc-LAA_cat"/>
</dbReference>
<dbReference type="InterPro" id="IPR036680">
    <property type="entry name" value="SPOR-like_sf"/>
</dbReference>
<dbReference type="Gene3D" id="3.40.630.40">
    <property type="entry name" value="Zn-dependent exopeptidases"/>
    <property type="match status" value="1"/>
</dbReference>
<dbReference type="SUPFAM" id="SSF110997">
    <property type="entry name" value="Sporulation related repeat"/>
    <property type="match status" value="1"/>
</dbReference>
<dbReference type="SMART" id="SM00646">
    <property type="entry name" value="Ami_3"/>
    <property type="match status" value="1"/>
</dbReference>
<dbReference type="Gene3D" id="3.30.70.1070">
    <property type="entry name" value="Sporulation related repeat"/>
    <property type="match status" value="1"/>
</dbReference>
<keyword evidence="1 3" id="KW-0378">Hydrolase</keyword>
<organism evidence="3 4">
    <name type="scientific">Halalkalibacter kiskunsagensis</name>
    <dbReference type="NCBI Taxonomy" id="1548599"/>
    <lineage>
        <taxon>Bacteria</taxon>
        <taxon>Bacillati</taxon>
        <taxon>Bacillota</taxon>
        <taxon>Bacilli</taxon>
        <taxon>Bacillales</taxon>
        <taxon>Bacillaceae</taxon>
        <taxon>Halalkalibacter</taxon>
    </lineage>
</organism>
<proteinExistence type="predicted"/>
<sequence length="229" mass="24989">MTRIFIDSGHGGHDSGAIGHGLMEKNVVLDIAKRIETKLKGYEGVVVKLSRTNDTFLSLTQRANLANAWKADYFVSIHINAFNRTANGYEDFIYNGNVSKATVSNQNIMNAEIIKATGFNNRGRKSANFGVLRQTNMPAILTENGFIDNASDATKLKSSSFLDKVAEGHVQGLVKIFGLKKKAQPSPTPAKSNTDKLYRVQVGAFSDKQNAEALAKELEGKGYSVFIAE</sequence>
<evidence type="ECO:0000259" key="2">
    <source>
        <dbReference type="PROSITE" id="PS51724"/>
    </source>
</evidence>
<dbReference type="PROSITE" id="PS51724">
    <property type="entry name" value="SPOR"/>
    <property type="match status" value="1"/>
</dbReference>
<evidence type="ECO:0000256" key="1">
    <source>
        <dbReference type="ARBA" id="ARBA00022801"/>
    </source>
</evidence>
<evidence type="ECO:0000313" key="4">
    <source>
        <dbReference type="Proteomes" id="UP001589838"/>
    </source>
</evidence>
<dbReference type="RefSeq" id="WP_335961735.1">
    <property type="nucleotide sequence ID" value="NZ_JAXBLX010000020.1"/>
</dbReference>
<dbReference type="SUPFAM" id="SSF53187">
    <property type="entry name" value="Zn-dependent exopeptidases"/>
    <property type="match status" value="1"/>
</dbReference>
<dbReference type="Pfam" id="PF01520">
    <property type="entry name" value="Amidase_3"/>
    <property type="match status" value="1"/>
</dbReference>
<dbReference type="EMBL" id="JBHLUX010000037">
    <property type="protein sequence ID" value="MFC0471897.1"/>
    <property type="molecule type" value="Genomic_DNA"/>
</dbReference>
<protein>
    <submittedName>
        <fullName evidence="3">N-acetylmuramoyl-L-alanine amidase</fullName>
        <ecNumber evidence="3">3.5.1.28</ecNumber>
    </submittedName>
</protein>
<gene>
    <name evidence="3" type="ORF">ACFFHM_15685</name>
</gene>
<dbReference type="InterPro" id="IPR050695">
    <property type="entry name" value="N-acetylmuramoyl_amidase_3"/>
</dbReference>
<dbReference type="EC" id="3.5.1.28" evidence="3"/>
<accession>A0ABV6KEZ1</accession>